<evidence type="ECO:0000313" key="1">
    <source>
        <dbReference type="EMBL" id="KEK17385.1"/>
    </source>
</evidence>
<accession>A0A073JSV3</accession>
<evidence type="ECO:0000313" key="2">
    <source>
        <dbReference type="Proteomes" id="UP000027822"/>
    </source>
</evidence>
<sequence>MKQLNIFDVEPLQFDVNKARVKQGRGKVAYADVRVLVPRAAKYTDELPSTTKQDDKYDMFEEHTIAIWRFHRAVDKQFTWEAAEELCKEARDNKEPISMRVYLGEFQPANVIEYLA</sequence>
<proteinExistence type="predicted"/>
<dbReference type="Proteomes" id="UP000027822">
    <property type="component" value="Unassembled WGS sequence"/>
</dbReference>
<organism evidence="1 2">
    <name type="scientific">Bacillus manliponensis</name>
    <dbReference type="NCBI Taxonomy" id="574376"/>
    <lineage>
        <taxon>Bacteria</taxon>
        <taxon>Bacillati</taxon>
        <taxon>Bacillota</taxon>
        <taxon>Bacilli</taxon>
        <taxon>Bacillales</taxon>
        <taxon>Bacillaceae</taxon>
        <taxon>Bacillus</taxon>
        <taxon>Bacillus cereus group</taxon>
    </lineage>
</organism>
<dbReference type="STRING" id="574376.BAMA_15285"/>
<keyword evidence="2" id="KW-1185">Reference proteome</keyword>
<comment type="caution">
    <text evidence="1">The sequence shown here is derived from an EMBL/GenBank/DDBJ whole genome shotgun (WGS) entry which is preliminary data.</text>
</comment>
<dbReference type="RefSeq" id="WP_034643389.1">
    <property type="nucleotide sequence ID" value="NZ_CBCSJC010000016.1"/>
</dbReference>
<gene>
    <name evidence="1" type="ORF">BAMA_15285</name>
</gene>
<keyword evidence="1" id="KW-0132">Cell division</keyword>
<dbReference type="OrthoDB" id="2890960at2"/>
<dbReference type="AlphaFoldDB" id="A0A073JSV3"/>
<protein>
    <submittedName>
        <fullName evidence="1">Cell division protein SepF</fullName>
    </submittedName>
</protein>
<reference evidence="1 2" key="1">
    <citation type="submission" date="2014-06" db="EMBL/GenBank/DDBJ databases">
        <title>Draft genome sequence of Bacillus manliponensis JCM 15802 (MCCC 1A00708).</title>
        <authorList>
            <person name="Lai Q."/>
            <person name="Liu Y."/>
            <person name="Shao Z."/>
        </authorList>
    </citation>
    <scope>NUCLEOTIDE SEQUENCE [LARGE SCALE GENOMIC DNA]</scope>
    <source>
        <strain evidence="1 2">JCM 15802</strain>
    </source>
</reference>
<dbReference type="GO" id="GO:0051301">
    <property type="term" value="P:cell division"/>
    <property type="evidence" value="ECO:0007669"/>
    <property type="project" value="UniProtKB-KW"/>
</dbReference>
<name>A0A073JSV3_9BACI</name>
<dbReference type="EMBL" id="JOTN01000030">
    <property type="protein sequence ID" value="KEK17385.1"/>
    <property type="molecule type" value="Genomic_DNA"/>
</dbReference>
<keyword evidence="1" id="KW-0131">Cell cycle</keyword>